<proteinExistence type="predicted"/>
<dbReference type="InterPro" id="IPR053066">
    <property type="entry name" value="ADGR_G7"/>
</dbReference>
<dbReference type="Pfam" id="PF00002">
    <property type="entry name" value="7tm_2"/>
    <property type="match status" value="1"/>
</dbReference>
<keyword evidence="12" id="KW-1185">Reference proteome</keyword>
<keyword evidence="8" id="KW-0732">Signal</keyword>
<dbReference type="OMA" id="HYENNDI"/>
<accession>A0A913ZJ12</accession>
<feature type="compositionally biased region" description="Polar residues" evidence="6">
    <location>
        <begin position="1571"/>
        <end position="1586"/>
    </location>
</feature>
<dbReference type="GeneID" id="119724185"/>
<sequence>MLPLLLSLVLLLVTNFPRAQSSVCSYSCPVSRQTKCGWWGWDRCTKYRSKTCYRCCSGWSGSGCYTPICSPSCSNGGTCTRPDYCSSCNRGYYSPRCYRCTSIANCVDVHCSSSYNQQCASCDGDYGSTRGAAYKRSSDNRRCIKQCSWRTNSNACYPGYCANGQCSCSSGFSGQDCRTMGSSQAPVISERRAFLIKDNMTLESPVFQNSTSTVYTDVIDFTRIRVVWKVSYQPTGLPSRPPYISSVNLGVASATTSVTVRTAQGVVFNIGSSKSCWSSSYSPRTDLLHCEFQEDISYRTWTPSTGDVIRSDMVASSGGRLNLYNRDRSNSIMSRNYNGASASVRASASFTFAMSGATHCVRSNHCRTTMLNVGEKIISEPGITVTWEGWSDRHAGIKEFSLDVRQMSGTVGDEMTEILDTPAVYQGVSESGLSITLPQAGVYSFVLSVVDNLDNVRRCRRFVFLDNDPDDLTVRTDSPMRVQVFSHGWETQGAWLNDIKPVGSTKLLLDWQGHFTNEMHHSRGLLKPIGVYANGIIDADYDQNFGKRGRAGVPNALGVRKFRVFSDVDHSGGRTINNASDDKSDHWNHVGVYTNAFVFRRLVDGDSIRLWVEARDIAGHYVRDSVLVHVDSSPPVIEDTKIAVTEFAISVHFRAFDEHSGIKAIDWWLFDNETNSVVESGHEVVVPLNVTENITTCDPPACLCTPLGDCYATAQAFKPTLPAGIEERDFFIEFSVTNNAGLARNDTIKPTLTAENVGTFAEALVKDTNDTSSIDDSAVVSTADLLDSIVNIQDTSAELTESVVMVVSNLLQVDDDQLGDTDAVARSLSRIVRSLCRQISNVLAAGGNVSFETRSLAVRAMAFHPRDLADGLGFAALGGESAIDLMTGMQIDVYGPDSEIPMEQVVASVELPAQIADKFSGADSIPVSFIMYQSSRLFRSQLTNATPTSGVSKFIDSRVIAAAVDCALITDLPDDAPVVTAFLQDKMMKDEDTELQTTECVFWDFSLRDGIGEWSTEGCRRRPSVGGRTVCHCNHTTNFAVLVSIYEPISSFALDVFSKFGCGVSVVALIITIFVYSAIRSLRALEASRILISFCFSLLLLYLVFLAGVENTSNRAGCITAAVLMHYFVLTSMAWMGVEAANLYLKLVKVFNSDVQHFMIKASIVAWGVPMIVVIIILAVDYTEYDNQDSCFLKAGPAFYLGEFLFIGLVLLFNLFAFVLVIRKLMSSASKTKGTSDEGQLAKIAWRLKSMASVTVLLGLTLAFGLLSVIKEASLVFQVLFCVFNSLLGLLIFLLFVVWPEKVREGVSNLVRRRREGFPESSTSSNRPISTSRTRKPSVGPRNEGAKRGEADSSIYEVIDIPCQSSKMVTSKGKAQRVYQDLLTTNAQSNTSQGKKMSVYQDLNTTEDQSNKRMKPKAKTQREPPVFFRSYSTGQKEAPLCYENTDIANVKPSLMQFKNKPTASGKTKKPKAVPLKFRKDANPQREASRHYEDIDVANDEPSSTMSKKKPTTMGITKKPPAVPVRFRKDATPQREASRHYENNDIVKKKPTSGGKTKKPSVTFRNDATKQGPISHSYESPLSSQSEPYEDMTVGENDYM</sequence>
<keyword evidence="3 7" id="KW-1133">Transmembrane helix</keyword>
<feature type="transmembrane region" description="Helical" evidence="7">
    <location>
        <begin position="1056"/>
        <end position="1078"/>
    </location>
</feature>
<dbReference type="Gene3D" id="2.60.220.50">
    <property type="match status" value="1"/>
</dbReference>
<feature type="transmembrane region" description="Helical" evidence="7">
    <location>
        <begin position="1251"/>
        <end position="1270"/>
    </location>
</feature>
<dbReference type="GO" id="GO:0004930">
    <property type="term" value="F:G protein-coupled receptor activity"/>
    <property type="evidence" value="ECO:0007669"/>
    <property type="project" value="InterPro"/>
</dbReference>
<feature type="domain" description="G-protein coupled receptors family 2 profile 2" evidence="10">
    <location>
        <begin position="1054"/>
        <end position="1300"/>
    </location>
</feature>
<evidence type="ECO:0000313" key="11">
    <source>
        <dbReference type="EnsemblMetazoa" id="XP_038051051.1"/>
    </source>
</evidence>
<dbReference type="PROSITE" id="PS50221">
    <property type="entry name" value="GAIN_B"/>
    <property type="match status" value="1"/>
</dbReference>
<dbReference type="PROSITE" id="PS50261">
    <property type="entry name" value="G_PROTEIN_RECEP_F2_4"/>
    <property type="match status" value="1"/>
</dbReference>
<evidence type="ECO:0000256" key="8">
    <source>
        <dbReference type="SAM" id="SignalP"/>
    </source>
</evidence>
<dbReference type="InterPro" id="IPR000203">
    <property type="entry name" value="GPS"/>
</dbReference>
<dbReference type="Pfam" id="PF26588">
    <property type="entry name" value="GAIN_ADGRA3"/>
    <property type="match status" value="1"/>
</dbReference>
<feature type="compositionally biased region" description="Basic and acidic residues" evidence="6">
    <location>
        <begin position="1477"/>
        <end position="1493"/>
    </location>
</feature>
<evidence type="ECO:0000256" key="7">
    <source>
        <dbReference type="SAM" id="Phobius"/>
    </source>
</evidence>
<feature type="chain" id="PRO_5038010572" evidence="8">
    <location>
        <begin position="22"/>
        <end position="1599"/>
    </location>
</feature>
<protein>
    <submittedName>
        <fullName evidence="11">Uncharacterized protein</fullName>
    </submittedName>
</protein>
<dbReference type="RefSeq" id="XP_038051051.1">
    <property type="nucleotide sequence ID" value="XM_038195123.1"/>
</dbReference>
<dbReference type="SMART" id="SM00303">
    <property type="entry name" value="GPS"/>
    <property type="match status" value="1"/>
</dbReference>
<keyword evidence="5" id="KW-1015">Disulfide bond</keyword>
<dbReference type="InterPro" id="IPR000832">
    <property type="entry name" value="GPCR_2_secretin-like"/>
</dbReference>
<comment type="subcellular location">
    <subcellularLocation>
        <location evidence="1">Membrane</location>
        <topology evidence="1">Multi-pass membrane protein</topology>
    </subcellularLocation>
</comment>
<organism evidence="11 12">
    <name type="scientific">Patiria miniata</name>
    <name type="common">Bat star</name>
    <name type="synonym">Asterina miniata</name>
    <dbReference type="NCBI Taxonomy" id="46514"/>
    <lineage>
        <taxon>Eukaryota</taxon>
        <taxon>Metazoa</taxon>
        <taxon>Echinodermata</taxon>
        <taxon>Eleutherozoa</taxon>
        <taxon>Asterozoa</taxon>
        <taxon>Asteroidea</taxon>
        <taxon>Valvatacea</taxon>
        <taxon>Valvatida</taxon>
        <taxon>Asterinidae</taxon>
        <taxon>Patiria</taxon>
    </lineage>
</organism>
<dbReference type="InterPro" id="IPR057244">
    <property type="entry name" value="GAIN_B"/>
</dbReference>
<evidence type="ECO:0000313" key="12">
    <source>
        <dbReference type="Proteomes" id="UP000887568"/>
    </source>
</evidence>
<feature type="transmembrane region" description="Helical" evidence="7">
    <location>
        <begin position="1200"/>
        <end position="1222"/>
    </location>
</feature>
<evidence type="ECO:0000259" key="10">
    <source>
        <dbReference type="PROSITE" id="PS50261"/>
    </source>
</evidence>
<feature type="transmembrane region" description="Helical" evidence="7">
    <location>
        <begin position="1090"/>
        <end position="1107"/>
    </location>
</feature>
<feature type="compositionally biased region" description="Low complexity" evidence="6">
    <location>
        <begin position="1321"/>
        <end position="1332"/>
    </location>
</feature>
<name>A0A913ZJ12_PATMI</name>
<dbReference type="Gene3D" id="1.20.1070.10">
    <property type="entry name" value="Rhodopsin 7-helix transmembrane proteins"/>
    <property type="match status" value="1"/>
</dbReference>
<dbReference type="Gene3D" id="2.10.25.10">
    <property type="entry name" value="Laminin"/>
    <property type="match status" value="1"/>
</dbReference>
<dbReference type="PANTHER" id="PTHR47767">
    <property type="entry name" value="ADHESION G PROTEIN-COUPLED RECEPTOR G7"/>
    <property type="match status" value="1"/>
</dbReference>
<feature type="signal peptide" evidence="8">
    <location>
        <begin position="1"/>
        <end position="21"/>
    </location>
</feature>
<evidence type="ECO:0000259" key="9">
    <source>
        <dbReference type="PROSITE" id="PS50221"/>
    </source>
</evidence>
<dbReference type="Pfam" id="PF01825">
    <property type="entry name" value="GPS"/>
    <property type="match status" value="1"/>
</dbReference>
<keyword evidence="4 7" id="KW-0472">Membrane</keyword>
<dbReference type="GO" id="GO:0016020">
    <property type="term" value="C:membrane"/>
    <property type="evidence" value="ECO:0007669"/>
    <property type="project" value="UniProtKB-SubCell"/>
</dbReference>
<dbReference type="SUPFAM" id="SSF81321">
    <property type="entry name" value="Family A G protein-coupled receptor-like"/>
    <property type="match status" value="1"/>
</dbReference>
<dbReference type="EnsemblMetazoa" id="XM_038195123.1">
    <property type="protein sequence ID" value="XP_038051051.1"/>
    <property type="gene ID" value="LOC119724185"/>
</dbReference>
<dbReference type="OrthoDB" id="1100386at2759"/>
<evidence type="ECO:0000256" key="2">
    <source>
        <dbReference type="ARBA" id="ARBA00022692"/>
    </source>
</evidence>
<dbReference type="GO" id="GO:0007166">
    <property type="term" value="P:cell surface receptor signaling pathway"/>
    <property type="evidence" value="ECO:0007669"/>
    <property type="project" value="InterPro"/>
</dbReference>
<evidence type="ECO:0000256" key="1">
    <source>
        <dbReference type="ARBA" id="ARBA00004141"/>
    </source>
</evidence>
<dbReference type="CDD" id="cd15040">
    <property type="entry name" value="7tmB2_Adhesion"/>
    <property type="match status" value="1"/>
</dbReference>
<evidence type="ECO:0000256" key="5">
    <source>
        <dbReference type="ARBA" id="ARBA00023157"/>
    </source>
</evidence>
<evidence type="ECO:0000256" key="4">
    <source>
        <dbReference type="ARBA" id="ARBA00023136"/>
    </source>
</evidence>
<dbReference type="InterPro" id="IPR058808">
    <property type="entry name" value="GAIN_ADGRA2/3"/>
</dbReference>
<dbReference type="InterPro" id="IPR017981">
    <property type="entry name" value="GPCR_2-like_7TM"/>
</dbReference>
<reference evidence="11" key="1">
    <citation type="submission" date="2022-11" db="UniProtKB">
        <authorList>
            <consortium name="EnsemblMetazoa"/>
        </authorList>
    </citation>
    <scope>IDENTIFICATION</scope>
</reference>
<evidence type="ECO:0000256" key="6">
    <source>
        <dbReference type="SAM" id="MobiDB-lite"/>
    </source>
</evidence>
<feature type="transmembrane region" description="Helical" evidence="7">
    <location>
        <begin position="1158"/>
        <end position="1180"/>
    </location>
</feature>
<feature type="region of interest" description="Disordered" evidence="6">
    <location>
        <begin position="1315"/>
        <end position="1350"/>
    </location>
</feature>
<dbReference type="Proteomes" id="UP000887568">
    <property type="component" value="Unplaced"/>
</dbReference>
<dbReference type="InterPro" id="IPR046338">
    <property type="entry name" value="GAIN_dom_sf"/>
</dbReference>
<feature type="transmembrane region" description="Helical" evidence="7">
    <location>
        <begin position="1276"/>
        <end position="1299"/>
    </location>
</feature>
<feature type="compositionally biased region" description="Basic and acidic residues" evidence="6">
    <location>
        <begin position="1526"/>
        <end position="1547"/>
    </location>
</feature>
<keyword evidence="2 7" id="KW-0812">Transmembrane</keyword>
<feature type="transmembrane region" description="Helical" evidence="7">
    <location>
        <begin position="1119"/>
        <end position="1138"/>
    </location>
</feature>
<evidence type="ECO:0000256" key="3">
    <source>
        <dbReference type="ARBA" id="ARBA00022989"/>
    </source>
</evidence>
<dbReference type="PANTHER" id="PTHR47767:SF1">
    <property type="entry name" value="ADHESION G PROTEIN-COUPLED RECEPTOR G7"/>
    <property type="match status" value="1"/>
</dbReference>
<feature type="region of interest" description="Disordered" evidence="6">
    <location>
        <begin position="1458"/>
        <end position="1599"/>
    </location>
</feature>
<feature type="domain" description="GAIN-B" evidence="9">
    <location>
        <begin position="881"/>
        <end position="1049"/>
    </location>
</feature>